<dbReference type="Gene3D" id="1.25.40.10">
    <property type="entry name" value="Tetratricopeptide repeat domain"/>
    <property type="match status" value="1"/>
</dbReference>
<dbReference type="GO" id="GO:0006355">
    <property type="term" value="P:regulation of DNA-templated transcription"/>
    <property type="evidence" value="ECO:0007669"/>
    <property type="project" value="InterPro"/>
</dbReference>
<evidence type="ECO:0000256" key="2">
    <source>
        <dbReference type="ARBA" id="ARBA00023125"/>
    </source>
</evidence>
<evidence type="ECO:0000256" key="1">
    <source>
        <dbReference type="ARBA" id="ARBA00023015"/>
    </source>
</evidence>
<dbReference type="EMBL" id="JAAMOX010000002">
    <property type="protein sequence ID" value="NIH54679.1"/>
    <property type="molecule type" value="Genomic_DNA"/>
</dbReference>
<comment type="caution">
    <text evidence="5">The sequence shown here is derived from an EMBL/GenBank/DDBJ whole genome shotgun (WGS) entry which is preliminary data.</text>
</comment>
<evidence type="ECO:0000313" key="5">
    <source>
        <dbReference type="EMBL" id="NIH54679.1"/>
    </source>
</evidence>
<dbReference type="RefSeq" id="WP_167151169.1">
    <property type="nucleotide sequence ID" value="NZ_JAAMOX010000002.1"/>
</dbReference>
<keyword evidence="2" id="KW-0238">DNA-binding</keyword>
<dbReference type="SUPFAM" id="SSF48452">
    <property type="entry name" value="TPR-like"/>
    <property type="match status" value="1"/>
</dbReference>
<dbReference type="Gene3D" id="1.10.10.10">
    <property type="entry name" value="Winged helix-like DNA-binding domain superfamily/Winged helix DNA-binding domain"/>
    <property type="match status" value="1"/>
</dbReference>
<dbReference type="Pfam" id="PF00196">
    <property type="entry name" value="GerE"/>
    <property type="match status" value="1"/>
</dbReference>
<dbReference type="InterPro" id="IPR011990">
    <property type="entry name" value="TPR-like_helical_dom_sf"/>
</dbReference>
<dbReference type="AlphaFoldDB" id="A0A7X5R305"/>
<accession>A0A7X5R305</accession>
<reference evidence="5 6" key="1">
    <citation type="submission" date="2020-02" db="EMBL/GenBank/DDBJ databases">
        <title>Sequencing the genomes of 1000 actinobacteria strains.</title>
        <authorList>
            <person name="Klenk H.-P."/>
        </authorList>
    </citation>
    <scope>NUCLEOTIDE SEQUENCE [LARGE SCALE GENOMIC DNA]</scope>
    <source>
        <strain evidence="5 6">DSM 27960</strain>
    </source>
</reference>
<dbReference type="PANTHER" id="PTHR44688">
    <property type="entry name" value="DNA-BINDING TRANSCRIPTIONAL ACTIVATOR DEVR_DOSR"/>
    <property type="match status" value="1"/>
</dbReference>
<dbReference type="InterPro" id="IPR036388">
    <property type="entry name" value="WH-like_DNA-bd_sf"/>
</dbReference>
<gene>
    <name evidence="5" type="ORF">FHX76_002575</name>
</gene>
<dbReference type="GO" id="GO:0003677">
    <property type="term" value="F:DNA binding"/>
    <property type="evidence" value="ECO:0007669"/>
    <property type="project" value="UniProtKB-KW"/>
</dbReference>
<organism evidence="5 6">
    <name type="scientific">Lysinibacter cavernae</name>
    <dbReference type="NCBI Taxonomy" id="1640652"/>
    <lineage>
        <taxon>Bacteria</taxon>
        <taxon>Bacillati</taxon>
        <taxon>Actinomycetota</taxon>
        <taxon>Actinomycetes</taxon>
        <taxon>Micrococcales</taxon>
        <taxon>Microbacteriaceae</taxon>
        <taxon>Lysinibacter</taxon>
    </lineage>
</organism>
<protein>
    <submittedName>
        <fullName evidence="5">LuxR family maltose regulon positive regulatory protein</fullName>
    </submittedName>
</protein>
<dbReference type="Proteomes" id="UP000541033">
    <property type="component" value="Unassembled WGS sequence"/>
</dbReference>
<evidence type="ECO:0000259" key="4">
    <source>
        <dbReference type="PROSITE" id="PS50043"/>
    </source>
</evidence>
<evidence type="ECO:0000313" key="6">
    <source>
        <dbReference type="Proteomes" id="UP000541033"/>
    </source>
</evidence>
<name>A0A7X5R305_9MICO</name>
<dbReference type="SUPFAM" id="SSF46894">
    <property type="entry name" value="C-terminal effector domain of the bipartite response regulators"/>
    <property type="match status" value="1"/>
</dbReference>
<dbReference type="InterPro" id="IPR000792">
    <property type="entry name" value="Tscrpt_reg_LuxR_C"/>
</dbReference>
<keyword evidence="6" id="KW-1185">Reference proteome</keyword>
<dbReference type="PROSITE" id="PS50043">
    <property type="entry name" value="HTH_LUXR_2"/>
    <property type="match status" value="1"/>
</dbReference>
<dbReference type="CDD" id="cd06170">
    <property type="entry name" value="LuxR_C_like"/>
    <property type="match status" value="1"/>
</dbReference>
<proteinExistence type="predicted"/>
<dbReference type="InterPro" id="IPR016032">
    <property type="entry name" value="Sig_transdc_resp-reg_C-effctor"/>
</dbReference>
<dbReference type="PRINTS" id="PR00038">
    <property type="entry name" value="HTHLUXR"/>
</dbReference>
<sequence length="491" mass="53693">MIEAVRQELAAGSSERATMLLRRNWLRLILESRTSELEQLCVEFPNPHDPHILLIRACCRDLAGDPHGAVFLRGQGMRVADDDFVVCFTSLLLAPDTPTKASIADRAREALARCGSEEDYPSALFLLGWTEIRLRRNLPDAIALLRSASDEARLHSRDETFRLAQSNLAFALTHAGVFSEAERILDGLPASPPSNDWDRYEGGLLGSTRGTIAFWRGDFEHAVAQLDAVVVEGSPGTNFEAQARLYLTMSLIALQRKDRYREASQLVRGVSTSDKHGIPWATLRSVVAAWLAHAEGRDVFARTIAAPALTRAGAPVAHALLAELYQRLGEPVLSRQAHRLATATAPPSYVLVSTLVTSAALSSAAGRGQQAHEYLDRALGLATAEQVLAPFLSLDTPIGDLLAAHAQRGSAHDEFLRVIFVRRDALSLAVSGVLTVREREILACLRTTMTAVEIGDQLQIAYPTVKTHIRSIYRKLGVNTRRAALQVVDAR</sequence>
<evidence type="ECO:0000256" key="3">
    <source>
        <dbReference type="ARBA" id="ARBA00023163"/>
    </source>
</evidence>
<dbReference type="SMART" id="SM00421">
    <property type="entry name" value="HTH_LUXR"/>
    <property type="match status" value="1"/>
</dbReference>
<feature type="domain" description="HTH luxR-type" evidence="4">
    <location>
        <begin position="427"/>
        <end position="491"/>
    </location>
</feature>
<dbReference type="PANTHER" id="PTHR44688:SF16">
    <property type="entry name" value="DNA-BINDING TRANSCRIPTIONAL ACTIVATOR DEVR_DOSR"/>
    <property type="match status" value="1"/>
</dbReference>
<keyword evidence="3" id="KW-0804">Transcription</keyword>
<keyword evidence="1" id="KW-0805">Transcription regulation</keyword>